<name>A0A0C3CJH5_HEBCY</name>
<dbReference type="AlphaFoldDB" id="A0A0C3CJH5"/>
<dbReference type="EMBL" id="KN831768">
    <property type="protein sequence ID" value="KIM48865.1"/>
    <property type="molecule type" value="Genomic_DNA"/>
</dbReference>
<keyword evidence="2" id="KW-1185">Reference proteome</keyword>
<evidence type="ECO:0000313" key="1">
    <source>
        <dbReference type="EMBL" id="KIM48865.1"/>
    </source>
</evidence>
<proteinExistence type="predicted"/>
<reference evidence="1 2" key="1">
    <citation type="submission" date="2014-04" db="EMBL/GenBank/DDBJ databases">
        <authorList>
            <consortium name="DOE Joint Genome Institute"/>
            <person name="Kuo A."/>
            <person name="Gay G."/>
            <person name="Dore J."/>
            <person name="Kohler A."/>
            <person name="Nagy L.G."/>
            <person name="Floudas D."/>
            <person name="Copeland A."/>
            <person name="Barry K.W."/>
            <person name="Cichocki N."/>
            <person name="Veneault-Fourrey C."/>
            <person name="LaButti K."/>
            <person name="Lindquist E.A."/>
            <person name="Lipzen A."/>
            <person name="Lundell T."/>
            <person name="Morin E."/>
            <person name="Murat C."/>
            <person name="Sun H."/>
            <person name="Tunlid A."/>
            <person name="Henrissat B."/>
            <person name="Grigoriev I.V."/>
            <person name="Hibbett D.S."/>
            <person name="Martin F."/>
            <person name="Nordberg H.P."/>
            <person name="Cantor M.N."/>
            <person name="Hua S.X."/>
        </authorList>
    </citation>
    <scope>NUCLEOTIDE SEQUENCE [LARGE SCALE GENOMIC DNA]</scope>
    <source>
        <strain evidence="2">h7</strain>
    </source>
</reference>
<dbReference type="Proteomes" id="UP000053424">
    <property type="component" value="Unassembled WGS sequence"/>
</dbReference>
<protein>
    <submittedName>
        <fullName evidence="1">Uncharacterized protein</fullName>
    </submittedName>
</protein>
<gene>
    <name evidence="1" type="ORF">M413DRAFT_88454</name>
</gene>
<sequence length="75" mass="8240">MECVWAFLAEGKATRSLGFNIRAEVPCPVGMQGNARREIRTFGALSSFTSTKRNSESPEVLFSQRCQGVSIPETT</sequence>
<evidence type="ECO:0000313" key="2">
    <source>
        <dbReference type="Proteomes" id="UP000053424"/>
    </source>
</evidence>
<accession>A0A0C3CJH5</accession>
<dbReference type="HOGENOM" id="CLU_2671324_0_0_1"/>
<reference evidence="2" key="2">
    <citation type="submission" date="2015-01" db="EMBL/GenBank/DDBJ databases">
        <title>Evolutionary Origins and Diversification of the Mycorrhizal Mutualists.</title>
        <authorList>
            <consortium name="DOE Joint Genome Institute"/>
            <consortium name="Mycorrhizal Genomics Consortium"/>
            <person name="Kohler A."/>
            <person name="Kuo A."/>
            <person name="Nagy L.G."/>
            <person name="Floudas D."/>
            <person name="Copeland A."/>
            <person name="Barry K.W."/>
            <person name="Cichocki N."/>
            <person name="Veneault-Fourrey C."/>
            <person name="LaButti K."/>
            <person name="Lindquist E.A."/>
            <person name="Lipzen A."/>
            <person name="Lundell T."/>
            <person name="Morin E."/>
            <person name="Murat C."/>
            <person name="Riley R."/>
            <person name="Ohm R."/>
            <person name="Sun H."/>
            <person name="Tunlid A."/>
            <person name="Henrissat B."/>
            <person name="Grigoriev I.V."/>
            <person name="Hibbett D.S."/>
            <person name="Martin F."/>
        </authorList>
    </citation>
    <scope>NUCLEOTIDE SEQUENCE [LARGE SCALE GENOMIC DNA]</scope>
    <source>
        <strain evidence="2">h7</strain>
    </source>
</reference>
<organism evidence="1 2">
    <name type="scientific">Hebeloma cylindrosporum</name>
    <dbReference type="NCBI Taxonomy" id="76867"/>
    <lineage>
        <taxon>Eukaryota</taxon>
        <taxon>Fungi</taxon>
        <taxon>Dikarya</taxon>
        <taxon>Basidiomycota</taxon>
        <taxon>Agaricomycotina</taxon>
        <taxon>Agaricomycetes</taxon>
        <taxon>Agaricomycetidae</taxon>
        <taxon>Agaricales</taxon>
        <taxon>Agaricineae</taxon>
        <taxon>Hymenogastraceae</taxon>
        <taxon>Hebeloma</taxon>
    </lineage>
</organism>